<keyword evidence="2" id="KW-1185">Reference proteome</keyword>
<dbReference type="AlphaFoldDB" id="A0A4C1XJE8"/>
<sequence>MSCVSTSSSLLHIEGFSGAGKKLRSLTETRTFSNFIKSKLAVSSIRAWAAPERDWKCFDSVARSSCRQEETFAEFSGSKLNSLKINTDARGRRPRGRAVVIQFDVHVPPAPAGMDVNANLITGRWRLDISANVLSILMLPPVISHSTLIDIDNVQGRSRFKAVTTAPTTAVDDGSGLNCTAHVLPSTFGEWVSLNDESSVNERRAPAARPGAYEFLEWAF</sequence>
<evidence type="ECO:0000313" key="1">
    <source>
        <dbReference type="EMBL" id="GBP62325.1"/>
    </source>
</evidence>
<organism evidence="1 2">
    <name type="scientific">Eumeta variegata</name>
    <name type="common">Bagworm moth</name>
    <name type="synonym">Eumeta japonica</name>
    <dbReference type="NCBI Taxonomy" id="151549"/>
    <lineage>
        <taxon>Eukaryota</taxon>
        <taxon>Metazoa</taxon>
        <taxon>Ecdysozoa</taxon>
        <taxon>Arthropoda</taxon>
        <taxon>Hexapoda</taxon>
        <taxon>Insecta</taxon>
        <taxon>Pterygota</taxon>
        <taxon>Neoptera</taxon>
        <taxon>Endopterygota</taxon>
        <taxon>Lepidoptera</taxon>
        <taxon>Glossata</taxon>
        <taxon>Ditrysia</taxon>
        <taxon>Tineoidea</taxon>
        <taxon>Psychidae</taxon>
        <taxon>Oiketicinae</taxon>
        <taxon>Eumeta</taxon>
    </lineage>
</organism>
<dbReference type="EMBL" id="BGZK01000838">
    <property type="protein sequence ID" value="GBP62325.1"/>
    <property type="molecule type" value="Genomic_DNA"/>
</dbReference>
<protein>
    <submittedName>
        <fullName evidence="1">Uncharacterized protein</fullName>
    </submittedName>
</protein>
<accession>A0A4C1XJE8</accession>
<proteinExistence type="predicted"/>
<name>A0A4C1XJE8_EUMVA</name>
<reference evidence="1 2" key="1">
    <citation type="journal article" date="2019" name="Commun. Biol.">
        <title>The bagworm genome reveals a unique fibroin gene that provides high tensile strength.</title>
        <authorList>
            <person name="Kono N."/>
            <person name="Nakamura H."/>
            <person name="Ohtoshi R."/>
            <person name="Tomita M."/>
            <person name="Numata K."/>
            <person name="Arakawa K."/>
        </authorList>
    </citation>
    <scope>NUCLEOTIDE SEQUENCE [LARGE SCALE GENOMIC DNA]</scope>
</reference>
<evidence type="ECO:0000313" key="2">
    <source>
        <dbReference type="Proteomes" id="UP000299102"/>
    </source>
</evidence>
<dbReference type="Proteomes" id="UP000299102">
    <property type="component" value="Unassembled WGS sequence"/>
</dbReference>
<gene>
    <name evidence="1" type="ORF">EVAR_48498_1</name>
</gene>
<comment type="caution">
    <text evidence="1">The sequence shown here is derived from an EMBL/GenBank/DDBJ whole genome shotgun (WGS) entry which is preliminary data.</text>
</comment>